<evidence type="ECO:0000256" key="1">
    <source>
        <dbReference type="SAM" id="Phobius"/>
    </source>
</evidence>
<accession>A0A653S9E4</accession>
<keyword evidence="1" id="KW-0472">Membrane</keyword>
<reference evidence="2 3" key="1">
    <citation type="submission" date="2019-10" db="EMBL/GenBank/DDBJ databases">
        <authorList>
            <person name="Karimi E."/>
        </authorList>
    </citation>
    <scope>NUCLEOTIDE SEQUENCE [LARGE SCALE GENOMIC DNA]</scope>
    <source>
        <strain evidence="2">Bacillus sp. 71</strain>
    </source>
</reference>
<evidence type="ECO:0000313" key="3">
    <source>
        <dbReference type="Proteomes" id="UP000437562"/>
    </source>
</evidence>
<proteinExistence type="predicted"/>
<evidence type="ECO:0000313" key="2">
    <source>
        <dbReference type="EMBL" id="VXB62017.1"/>
    </source>
</evidence>
<name>A0A653S9E4_BACMY</name>
<protein>
    <submittedName>
        <fullName evidence="2">Uncharacterized protein</fullName>
    </submittedName>
</protein>
<keyword evidence="1" id="KW-0812">Transmembrane</keyword>
<dbReference type="EMBL" id="CABWMC010000003">
    <property type="protein sequence ID" value="VXB62017.1"/>
    <property type="molecule type" value="Genomic_DNA"/>
</dbReference>
<dbReference type="Proteomes" id="UP000437562">
    <property type="component" value="Unassembled WGS sequence"/>
</dbReference>
<feature type="transmembrane region" description="Helical" evidence="1">
    <location>
        <begin position="81"/>
        <end position="104"/>
    </location>
</feature>
<gene>
    <name evidence="2" type="ORF">BACI71_110951</name>
</gene>
<dbReference type="AlphaFoldDB" id="A0A653S9E4"/>
<keyword evidence="1" id="KW-1133">Transmembrane helix</keyword>
<sequence length="105" mass="12815">MDFLYTFFYLNRLTNRKERAMEYEKLIIETSKSIYRYLLKIELTSHAHQAKILRHPHNENFTFFTVIYENSARFSVLGDLFYFKFGMNKLYIWLLFLSGFLVSFL</sequence>
<organism evidence="2 3">
    <name type="scientific">Bacillus mycoides</name>
    <dbReference type="NCBI Taxonomy" id="1405"/>
    <lineage>
        <taxon>Bacteria</taxon>
        <taxon>Bacillati</taxon>
        <taxon>Bacillota</taxon>
        <taxon>Bacilli</taxon>
        <taxon>Bacillales</taxon>
        <taxon>Bacillaceae</taxon>
        <taxon>Bacillus</taxon>
        <taxon>Bacillus cereus group</taxon>
    </lineage>
</organism>